<keyword evidence="2" id="KW-0238">DNA-binding</keyword>
<accession>A0ABR6NBV7</accession>
<proteinExistence type="predicted"/>
<dbReference type="InterPro" id="IPR036388">
    <property type="entry name" value="WH-like_DNA-bd_sf"/>
</dbReference>
<gene>
    <name evidence="2" type="ORF">HNP60_000752</name>
</gene>
<dbReference type="PANTHER" id="PTHR33164">
    <property type="entry name" value="TRANSCRIPTIONAL REGULATOR, MARR FAMILY"/>
    <property type="match status" value="1"/>
</dbReference>
<dbReference type="Gene3D" id="1.10.10.10">
    <property type="entry name" value="Winged helix-like DNA-binding domain superfamily/Winged helix DNA-binding domain"/>
    <property type="match status" value="1"/>
</dbReference>
<dbReference type="InterPro" id="IPR039422">
    <property type="entry name" value="MarR/SlyA-like"/>
</dbReference>
<dbReference type="RefSeq" id="WP_014075104.1">
    <property type="nucleotide sequence ID" value="NZ_JACHKA010000001.1"/>
</dbReference>
<sequence>MRGTYPVATQKADAAVKRPNFRSLMTFRLHMVARFSEGISEDYYRKHLGLSLPECRVIGITASYGSVSFKQVAADAHLEKSYASRVVSSLVDRGLIEKLANPADSRSVLLQLTESGRMIHEQTYALALRLNEVLQAPFTRAQVDAFTAFLTTLDQQLKRVSGVVEDVSALGAMPRLEMVSGGDREGRPAEETLPLDRDFARRLHDLLGQYLASTP</sequence>
<dbReference type="EMBL" id="JACHKA010000001">
    <property type="protein sequence ID" value="MBB5984778.1"/>
    <property type="molecule type" value="Genomic_DNA"/>
</dbReference>
<dbReference type="SUPFAM" id="SSF46785">
    <property type="entry name" value="Winged helix' DNA-binding domain"/>
    <property type="match status" value="1"/>
</dbReference>
<dbReference type="Pfam" id="PF12802">
    <property type="entry name" value="MarR_2"/>
    <property type="match status" value="1"/>
</dbReference>
<name>A0ABR6NBV7_9SPHN</name>
<evidence type="ECO:0000313" key="3">
    <source>
        <dbReference type="Proteomes" id="UP001138540"/>
    </source>
</evidence>
<protein>
    <submittedName>
        <fullName evidence="2">DNA-binding MarR family transcriptional regulator</fullName>
    </submittedName>
</protein>
<dbReference type="GO" id="GO:0003677">
    <property type="term" value="F:DNA binding"/>
    <property type="evidence" value="ECO:0007669"/>
    <property type="project" value="UniProtKB-KW"/>
</dbReference>
<dbReference type="InterPro" id="IPR000835">
    <property type="entry name" value="HTH_MarR-typ"/>
</dbReference>
<dbReference type="SMART" id="SM00347">
    <property type="entry name" value="HTH_MARR"/>
    <property type="match status" value="1"/>
</dbReference>
<dbReference type="PANTHER" id="PTHR33164:SF57">
    <property type="entry name" value="MARR-FAMILY TRANSCRIPTIONAL REGULATOR"/>
    <property type="match status" value="1"/>
</dbReference>
<reference evidence="2 3" key="1">
    <citation type="submission" date="2020-08" db="EMBL/GenBank/DDBJ databases">
        <title>Exploring microbial biodiversity for novel pathways involved in the catabolism of aromatic compounds derived from lignin.</title>
        <authorList>
            <person name="Elkins J."/>
        </authorList>
    </citation>
    <scope>NUCLEOTIDE SEQUENCE [LARGE SCALE GENOMIC DNA]</scope>
    <source>
        <strain evidence="2 3">B1D3A</strain>
    </source>
</reference>
<dbReference type="Proteomes" id="UP001138540">
    <property type="component" value="Unassembled WGS sequence"/>
</dbReference>
<comment type="caution">
    <text evidence="2">The sequence shown here is derived from an EMBL/GenBank/DDBJ whole genome shotgun (WGS) entry which is preliminary data.</text>
</comment>
<evidence type="ECO:0000313" key="2">
    <source>
        <dbReference type="EMBL" id="MBB5984778.1"/>
    </source>
</evidence>
<dbReference type="InterPro" id="IPR036390">
    <property type="entry name" value="WH_DNA-bd_sf"/>
</dbReference>
<feature type="domain" description="HTH marR-type" evidence="1">
    <location>
        <begin position="22"/>
        <end position="155"/>
    </location>
</feature>
<organism evidence="2 3">
    <name type="scientific">Sphingobium lignivorans</name>
    <dbReference type="NCBI Taxonomy" id="2735886"/>
    <lineage>
        <taxon>Bacteria</taxon>
        <taxon>Pseudomonadati</taxon>
        <taxon>Pseudomonadota</taxon>
        <taxon>Alphaproteobacteria</taxon>
        <taxon>Sphingomonadales</taxon>
        <taxon>Sphingomonadaceae</taxon>
        <taxon>Sphingobium</taxon>
    </lineage>
</organism>
<dbReference type="PROSITE" id="PS50995">
    <property type="entry name" value="HTH_MARR_2"/>
    <property type="match status" value="1"/>
</dbReference>
<keyword evidence="3" id="KW-1185">Reference proteome</keyword>
<evidence type="ECO:0000259" key="1">
    <source>
        <dbReference type="PROSITE" id="PS50995"/>
    </source>
</evidence>